<feature type="region of interest" description="Disordered" evidence="1">
    <location>
        <begin position="1"/>
        <end position="216"/>
    </location>
</feature>
<feature type="compositionally biased region" description="Basic residues" evidence="1">
    <location>
        <begin position="20"/>
        <end position="29"/>
    </location>
</feature>
<feature type="compositionally biased region" description="Low complexity" evidence="1">
    <location>
        <begin position="178"/>
        <end position="195"/>
    </location>
</feature>
<keyword evidence="3" id="KW-1185">Reference proteome</keyword>
<accession>A0AAN6UQA6</accession>
<evidence type="ECO:0000313" key="2">
    <source>
        <dbReference type="EMBL" id="KAK4136979.1"/>
    </source>
</evidence>
<feature type="compositionally biased region" description="Low complexity" evidence="1">
    <location>
        <begin position="86"/>
        <end position="97"/>
    </location>
</feature>
<gene>
    <name evidence="2" type="ORF">BT67DRAFT_439983</name>
</gene>
<feature type="compositionally biased region" description="Low complexity" evidence="1">
    <location>
        <begin position="136"/>
        <end position="166"/>
    </location>
</feature>
<organism evidence="2 3">
    <name type="scientific">Trichocladium antarcticum</name>
    <dbReference type="NCBI Taxonomy" id="1450529"/>
    <lineage>
        <taxon>Eukaryota</taxon>
        <taxon>Fungi</taxon>
        <taxon>Dikarya</taxon>
        <taxon>Ascomycota</taxon>
        <taxon>Pezizomycotina</taxon>
        <taxon>Sordariomycetes</taxon>
        <taxon>Sordariomycetidae</taxon>
        <taxon>Sordariales</taxon>
        <taxon>Chaetomiaceae</taxon>
        <taxon>Trichocladium</taxon>
    </lineage>
</organism>
<feature type="compositionally biased region" description="Polar residues" evidence="1">
    <location>
        <begin position="48"/>
        <end position="69"/>
    </location>
</feature>
<dbReference type="EMBL" id="MU853403">
    <property type="protein sequence ID" value="KAK4136979.1"/>
    <property type="molecule type" value="Genomic_DNA"/>
</dbReference>
<dbReference type="Proteomes" id="UP001304895">
    <property type="component" value="Unassembled WGS sequence"/>
</dbReference>
<feature type="compositionally biased region" description="Basic and acidic residues" evidence="1">
    <location>
        <begin position="70"/>
        <end position="82"/>
    </location>
</feature>
<evidence type="ECO:0000256" key="1">
    <source>
        <dbReference type="SAM" id="MobiDB-lite"/>
    </source>
</evidence>
<name>A0AAN6UQA6_9PEZI</name>
<sequence>MLCGLHQPSPHSHQQPRFLRSFRGRRNLKAKQGEQDEAMFSRDRRPSDASSLARSISETSNSRCPSTSSRRTDLSVDWDPLRLHPPHAAAPDLPLRDSTTSSRRYEPHARPSHSPRTPPPQQHPPSSPPSSPPSPSNSTVIYDGFDFGFPSDGGRNKPTPTTAATASRGRRRDPSPAPSIASSTSSGSSFSCWSDAADDDSPHGLGLAPERGGRLLYPTRRVEEARGGVCEHGVRAGGGGGEFHDLTT</sequence>
<dbReference type="AlphaFoldDB" id="A0AAN6UQA6"/>
<proteinExistence type="predicted"/>
<comment type="caution">
    <text evidence="2">The sequence shown here is derived from an EMBL/GenBank/DDBJ whole genome shotgun (WGS) entry which is preliminary data.</text>
</comment>
<evidence type="ECO:0000313" key="3">
    <source>
        <dbReference type="Proteomes" id="UP001304895"/>
    </source>
</evidence>
<protein>
    <submittedName>
        <fullName evidence="2">Uncharacterized protein</fullName>
    </submittedName>
</protein>
<reference evidence="2" key="2">
    <citation type="submission" date="2023-05" db="EMBL/GenBank/DDBJ databases">
        <authorList>
            <consortium name="Lawrence Berkeley National Laboratory"/>
            <person name="Steindorff A."/>
            <person name="Hensen N."/>
            <person name="Bonometti L."/>
            <person name="Westerberg I."/>
            <person name="Brannstrom I.O."/>
            <person name="Guillou S."/>
            <person name="Cros-Aarteil S."/>
            <person name="Calhoun S."/>
            <person name="Haridas S."/>
            <person name="Kuo A."/>
            <person name="Mondo S."/>
            <person name="Pangilinan J."/>
            <person name="Riley R."/>
            <person name="Labutti K."/>
            <person name="Andreopoulos B."/>
            <person name="Lipzen A."/>
            <person name="Chen C."/>
            <person name="Yanf M."/>
            <person name="Daum C."/>
            <person name="Ng V."/>
            <person name="Clum A."/>
            <person name="Ohm R."/>
            <person name="Martin F."/>
            <person name="Silar P."/>
            <person name="Natvig D."/>
            <person name="Lalanne C."/>
            <person name="Gautier V."/>
            <person name="Ament-Velasquez S.L."/>
            <person name="Kruys A."/>
            <person name="Hutchinson M.I."/>
            <person name="Powell A.J."/>
            <person name="Barry K."/>
            <person name="Miller A.N."/>
            <person name="Grigoriev I.V."/>
            <person name="Debuchy R."/>
            <person name="Gladieux P."/>
            <person name="Thoren M.H."/>
            <person name="Johannesson H."/>
        </authorList>
    </citation>
    <scope>NUCLEOTIDE SEQUENCE</scope>
    <source>
        <strain evidence="2">CBS 123565</strain>
    </source>
</reference>
<reference evidence="2" key="1">
    <citation type="journal article" date="2023" name="Mol. Phylogenet. Evol.">
        <title>Genome-scale phylogeny and comparative genomics of the fungal order Sordariales.</title>
        <authorList>
            <person name="Hensen N."/>
            <person name="Bonometti L."/>
            <person name="Westerberg I."/>
            <person name="Brannstrom I.O."/>
            <person name="Guillou S."/>
            <person name="Cros-Aarteil S."/>
            <person name="Calhoun S."/>
            <person name="Haridas S."/>
            <person name="Kuo A."/>
            <person name="Mondo S."/>
            <person name="Pangilinan J."/>
            <person name="Riley R."/>
            <person name="LaButti K."/>
            <person name="Andreopoulos B."/>
            <person name="Lipzen A."/>
            <person name="Chen C."/>
            <person name="Yan M."/>
            <person name="Daum C."/>
            <person name="Ng V."/>
            <person name="Clum A."/>
            <person name="Steindorff A."/>
            <person name="Ohm R.A."/>
            <person name="Martin F."/>
            <person name="Silar P."/>
            <person name="Natvig D.O."/>
            <person name="Lalanne C."/>
            <person name="Gautier V."/>
            <person name="Ament-Velasquez S.L."/>
            <person name="Kruys A."/>
            <person name="Hutchinson M.I."/>
            <person name="Powell A.J."/>
            <person name="Barry K."/>
            <person name="Miller A.N."/>
            <person name="Grigoriev I.V."/>
            <person name="Debuchy R."/>
            <person name="Gladieux P."/>
            <person name="Hiltunen Thoren M."/>
            <person name="Johannesson H."/>
        </authorList>
    </citation>
    <scope>NUCLEOTIDE SEQUENCE</scope>
    <source>
        <strain evidence="2">CBS 123565</strain>
    </source>
</reference>
<feature type="compositionally biased region" description="Basic and acidic residues" evidence="1">
    <location>
        <begin position="31"/>
        <end position="47"/>
    </location>
</feature>
<feature type="compositionally biased region" description="Pro residues" evidence="1">
    <location>
        <begin position="116"/>
        <end position="135"/>
    </location>
</feature>